<dbReference type="PANTHER" id="PTHR31001">
    <property type="entry name" value="UNCHARACTERIZED TRANSCRIPTIONAL REGULATORY PROTEIN"/>
    <property type="match status" value="1"/>
</dbReference>
<dbReference type="CDD" id="cd00067">
    <property type="entry name" value="GAL4"/>
    <property type="match status" value="1"/>
</dbReference>
<feature type="region of interest" description="Disordered" evidence="4">
    <location>
        <begin position="95"/>
        <end position="122"/>
    </location>
</feature>
<dbReference type="GeneID" id="87887024"/>
<feature type="compositionally biased region" description="Polar residues" evidence="4">
    <location>
        <begin position="824"/>
        <end position="845"/>
    </location>
</feature>
<dbReference type="GO" id="GO:0003677">
    <property type="term" value="F:DNA binding"/>
    <property type="evidence" value="ECO:0007669"/>
    <property type="project" value="InterPro"/>
</dbReference>
<dbReference type="Proteomes" id="UP001273166">
    <property type="component" value="Unassembled WGS sequence"/>
</dbReference>
<name>A0AAJ0H078_9PEZI</name>
<feature type="compositionally biased region" description="Polar residues" evidence="4">
    <location>
        <begin position="912"/>
        <end position="925"/>
    </location>
</feature>
<dbReference type="SMART" id="SM00066">
    <property type="entry name" value="GAL4"/>
    <property type="match status" value="1"/>
</dbReference>
<feature type="domain" description="Zn(2)-C6 fungal-type" evidence="5">
    <location>
        <begin position="66"/>
        <end position="95"/>
    </location>
</feature>
<dbReference type="Gene3D" id="4.10.240.10">
    <property type="entry name" value="Zn(2)-C6 fungal-type DNA-binding domain"/>
    <property type="match status" value="1"/>
</dbReference>
<dbReference type="InterPro" id="IPR001138">
    <property type="entry name" value="Zn2Cys6_DnaBD"/>
</dbReference>
<keyword evidence="3" id="KW-0539">Nucleus</keyword>
<dbReference type="InterPro" id="IPR007219">
    <property type="entry name" value="XnlR_reg_dom"/>
</dbReference>
<comment type="caution">
    <text evidence="6">The sequence shown here is derived from an EMBL/GenBank/DDBJ whole genome shotgun (WGS) entry which is preliminary data.</text>
</comment>
<dbReference type="GO" id="GO:0008270">
    <property type="term" value="F:zinc ion binding"/>
    <property type="evidence" value="ECO:0007669"/>
    <property type="project" value="InterPro"/>
</dbReference>
<dbReference type="SUPFAM" id="SSF57701">
    <property type="entry name" value="Zn2/Cys6 DNA-binding domain"/>
    <property type="match status" value="1"/>
</dbReference>
<comment type="subcellular location">
    <subcellularLocation>
        <location evidence="1">Nucleus</location>
    </subcellularLocation>
</comment>
<evidence type="ECO:0000259" key="5">
    <source>
        <dbReference type="PROSITE" id="PS50048"/>
    </source>
</evidence>
<feature type="compositionally biased region" description="Acidic residues" evidence="4">
    <location>
        <begin position="272"/>
        <end position="281"/>
    </location>
</feature>
<evidence type="ECO:0000256" key="4">
    <source>
        <dbReference type="SAM" id="MobiDB-lite"/>
    </source>
</evidence>
<dbReference type="AlphaFoldDB" id="A0AAJ0H078"/>
<dbReference type="EMBL" id="JAUDZG010000001">
    <property type="protein sequence ID" value="KAK3309426.1"/>
    <property type="molecule type" value="Genomic_DNA"/>
</dbReference>
<organism evidence="6 7">
    <name type="scientific">Chaetomium strumarium</name>
    <dbReference type="NCBI Taxonomy" id="1170767"/>
    <lineage>
        <taxon>Eukaryota</taxon>
        <taxon>Fungi</taxon>
        <taxon>Dikarya</taxon>
        <taxon>Ascomycota</taxon>
        <taxon>Pezizomycotina</taxon>
        <taxon>Sordariomycetes</taxon>
        <taxon>Sordariomycetidae</taxon>
        <taxon>Sordariales</taxon>
        <taxon>Chaetomiaceae</taxon>
        <taxon>Chaetomium</taxon>
    </lineage>
</organism>
<dbReference type="GO" id="GO:0000981">
    <property type="term" value="F:DNA-binding transcription factor activity, RNA polymerase II-specific"/>
    <property type="evidence" value="ECO:0007669"/>
    <property type="project" value="InterPro"/>
</dbReference>
<dbReference type="GO" id="GO:0005634">
    <property type="term" value="C:nucleus"/>
    <property type="evidence" value="ECO:0007669"/>
    <property type="project" value="UniProtKB-SubCell"/>
</dbReference>
<evidence type="ECO:0000256" key="2">
    <source>
        <dbReference type="ARBA" id="ARBA00022723"/>
    </source>
</evidence>
<dbReference type="Pfam" id="PF00172">
    <property type="entry name" value="Zn_clus"/>
    <property type="match status" value="1"/>
</dbReference>
<gene>
    <name evidence="6" type="ORF">B0T15DRAFT_515466</name>
</gene>
<dbReference type="Pfam" id="PF04082">
    <property type="entry name" value="Fungal_trans"/>
    <property type="match status" value="1"/>
</dbReference>
<keyword evidence="7" id="KW-1185">Reference proteome</keyword>
<proteinExistence type="predicted"/>
<evidence type="ECO:0000256" key="3">
    <source>
        <dbReference type="ARBA" id="ARBA00023242"/>
    </source>
</evidence>
<sequence length="1029" mass="114364">MPGEGNTTSQASAAEDSTKPPDAASMTSGHDGYDAAQIMALARHPPPGASVYSPTAAPSAALNPRSCVTCRRRKVRCDKHMPCSNCRRAQIPCIFPAPGRAPRRPRPKDPNAPAKQPSSERELELMKRLRKLEGIVEELSGQIEIESVRHPLSAGNSPETPTTSLRDEHTIGARAGFGSHVVSVGSGSGTTNHDSPGVGPGMGPTRLPARPTSESMSEPDLRGQASPDVHRQFGRLVLNEKGGTRYVSSSLWTSINDELEELRKASQSLTDEGSEESDPDATPESSEHDKSLMDHHSFVFGYRSADVDLRPLHPLPSQIPFIWQVYQENVDPILKVIHVPSMSKIIKELRHNLDSLTPSMEALMFSIYYASITSLDEDEVKLNFRTEKNVLLQKYRFALEQALAKAEFLIKPDFTVVQAFLLFLILVRRHDDTRFAWTLTGLLIRLSQALGLHRDGSHFPNLTPFQVEMRRRLFWAVCVLDLRSAEDQGTDLTIIDRTFDTQIPLNINDADISPDSLRLPEPREGTTDMAFSLIRYEICALSRRMHAVPSGIAPSAYPDACKSLEEREALLTEVYNRVENRLLKGRDSSNPLYWVASNVTKIVVAKMTLIIYQPVLFPGPGNDVLSEDARARLLNAAVDIFEYSHLLNTDPRCKQWRWLFQTWSHWHALAYTLIEVSHHPWGPKSERAWTALNLTFQSPNPAELEKLASHHAVWMPLRKLYFKVKKHREAELARLQADPQAARELDLQEQACTPPRSFGAIPSSLKGAIALDRWRKLVNLPIRTPPQEPTQPHQQPHQQQQAQQAQQSQQAQLCQHPAHRGPQESPTPLQPNSTMTPLQPSSNTDFAKPEVMEFLDAAMSDSTPFVLTDLGPLLYPGSDDIRAAFFPYPTGDLARADTSASFGFDPSAPTPGIQQIGRTPTSISLPSALPSHVSQQRQQQSQQTQQQTPQSGGMGVQTVPMNDDNNLPPWLWPTTNGSPDLLRIPSTGGEDMDMNMDEGFDWQTWQESLGRYEVEANGGRAGSTWGPGL</sequence>
<evidence type="ECO:0000313" key="6">
    <source>
        <dbReference type="EMBL" id="KAK3309426.1"/>
    </source>
</evidence>
<dbReference type="PROSITE" id="PS50048">
    <property type="entry name" value="ZN2_CY6_FUNGAL_2"/>
    <property type="match status" value="1"/>
</dbReference>
<dbReference type="InterPro" id="IPR036864">
    <property type="entry name" value="Zn2-C6_fun-type_DNA-bd_sf"/>
</dbReference>
<dbReference type="CDD" id="cd12148">
    <property type="entry name" value="fungal_TF_MHR"/>
    <property type="match status" value="1"/>
</dbReference>
<keyword evidence="2" id="KW-0479">Metal-binding</keyword>
<dbReference type="GO" id="GO:0006351">
    <property type="term" value="P:DNA-templated transcription"/>
    <property type="evidence" value="ECO:0007669"/>
    <property type="project" value="InterPro"/>
</dbReference>
<dbReference type="PROSITE" id="PS00463">
    <property type="entry name" value="ZN2_CY6_FUNGAL_1"/>
    <property type="match status" value="1"/>
</dbReference>
<feature type="region of interest" description="Disordered" evidence="4">
    <location>
        <begin position="782"/>
        <end position="845"/>
    </location>
</feature>
<dbReference type="PANTHER" id="PTHR31001:SF50">
    <property type="entry name" value="ZN(II)2CYS6 TRANSCRIPTION FACTOR (EUROFUNG)"/>
    <property type="match status" value="1"/>
</dbReference>
<feature type="region of interest" description="Disordered" evidence="4">
    <location>
        <begin position="179"/>
        <end position="227"/>
    </location>
</feature>
<feature type="region of interest" description="Disordered" evidence="4">
    <location>
        <begin position="899"/>
        <end position="969"/>
    </location>
</feature>
<dbReference type="RefSeq" id="XP_062725206.1">
    <property type="nucleotide sequence ID" value="XM_062868195.1"/>
</dbReference>
<protein>
    <submittedName>
        <fullName evidence="6">Fungal-specific transcription factor domain-containing protein</fullName>
    </submittedName>
</protein>
<evidence type="ECO:0000256" key="1">
    <source>
        <dbReference type="ARBA" id="ARBA00004123"/>
    </source>
</evidence>
<dbReference type="InterPro" id="IPR050613">
    <property type="entry name" value="Sec_Metabolite_Reg"/>
</dbReference>
<feature type="region of interest" description="Disordered" evidence="4">
    <location>
        <begin position="264"/>
        <end position="290"/>
    </location>
</feature>
<feature type="region of interest" description="Disordered" evidence="4">
    <location>
        <begin position="1"/>
        <end position="30"/>
    </location>
</feature>
<feature type="compositionally biased region" description="Low complexity" evidence="4">
    <location>
        <begin position="790"/>
        <end position="816"/>
    </location>
</feature>
<reference evidence="6" key="1">
    <citation type="journal article" date="2023" name="Mol. Phylogenet. Evol.">
        <title>Genome-scale phylogeny and comparative genomics of the fungal order Sordariales.</title>
        <authorList>
            <person name="Hensen N."/>
            <person name="Bonometti L."/>
            <person name="Westerberg I."/>
            <person name="Brannstrom I.O."/>
            <person name="Guillou S."/>
            <person name="Cros-Aarteil S."/>
            <person name="Calhoun S."/>
            <person name="Haridas S."/>
            <person name="Kuo A."/>
            <person name="Mondo S."/>
            <person name="Pangilinan J."/>
            <person name="Riley R."/>
            <person name="LaButti K."/>
            <person name="Andreopoulos B."/>
            <person name="Lipzen A."/>
            <person name="Chen C."/>
            <person name="Yan M."/>
            <person name="Daum C."/>
            <person name="Ng V."/>
            <person name="Clum A."/>
            <person name="Steindorff A."/>
            <person name="Ohm R.A."/>
            <person name="Martin F."/>
            <person name="Silar P."/>
            <person name="Natvig D.O."/>
            <person name="Lalanne C."/>
            <person name="Gautier V."/>
            <person name="Ament-Velasquez S.L."/>
            <person name="Kruys A."/>
            <person name="Hutchinson M.I."/>
            <person name="Powell A.J."/>
            <person name="Barry K."/>
            <person name="Miller A.N."/>
            <person name="Grigoriev I.V."/>
            <person name="Debuchy R."/>
            <person name="Gladieux P."/>
            <person name="Hiltunen Thoren M."/>
            <person name="Johannesson H."/>
        </authorList>
    </citation>
    <scope>NUCLEOTIDE SEQUENCE</scope>
    <source>
        <strain evidence="6">CBS 333.67</strain>
    </source>
</reference>
<feature type="compositionally biased region" description="Polar residues" evidence="4">
    <location>
        <begin position="1"/>
        <end position="12"/>
    </location>
</feature>
<evidence type="ECO:0000313" key="7">
    <source>
        <dbReference type="Proteomes" id="UP001273166"/>
    </source>
</evidence>
<dbReference type="SMART" id="SM00906">
    <property type="entry name" value="Fungal_trans"/>
    <property type="match status" value="1"/>
</dbReference>
<feature type="compositionally biased region" description="Low complexity" evidence="4">
    <location>
        <begin position="934"/>
        <end position="951"/>
    </location>
</feature>
<accession>A0AAJ0H078</accession>
<reference evidence="6" key="2">
    <citation type="submission" date="2023-06" db="EMBL/GenBank/DDBJ databases">
        <authorList>
            <consortium name="Lawrence Berkeley National Laboratory"/>
            <person name="Mondo S.J."/>
            <person name="Hensen N."/>
            <person name="Bonometti L."/>
            <person name="Westerberg I."/>
            <person name="Brannstrom I.O."/>
            <person name="Guillou S."/>
            <person name="Cros-Aarteil S."/>
            <person name="Calhoun S."/>
            <person name="Haridas S."/>
            <person name="Kuo A."/>
            <person name="Pangilinan J."/>
            <person name="Riley R."/>
            <person name="Labutti K."/>
            <person name="Andreopoulos B."/>
            <person name="Lipzen A."/>
            <person name="Chen C."/>
            <person name="Yanf M."/>
            <person name="Daum C."/>
            <person name="Ng V."/>
            <person name="Clum A."/>
            <person name="Steindorff A."/>
            <person name="Ohm R."/>
            <person name="Martin F."/>
            <person name="Silar P."/>
            <person name="Natvig D."/>
            <person name="Lalanne C."/>
            <person name="Gautier V."/>
            <person name="Ament-Velasquez S.L."/>
            <person name="Kruys A."/>
            <person name="Hutchinson M.I."/>
            <person name="Powell A.J."/>
            <person name="Barry K."/>
            <person name="Miller A.N."/>
            <person name="Grigoriev I.V."/>
            <person name="Debuchy R."/>
            <person name="Gladieux P."/>
            <person name="Thoren M.H."/>
            <person name="Johannesson H."/>
        </authorList>
    </citation>
    <scope>NUCLEOTIDE SEQUENCE</scope>
    <source>
        <strain evidence="6">CBS 333.67</strain>
    </source>
</reference>